<dbReference type="InterPro" id="IPR013783">
    <property type="entry name" value="Ig-like_fold"/>
</dbReference>
<dbReference type="Proteomes" id="UP001163046">
    <property type="component" value="Unassembled WGS sequence"/>
</dbReference>
<evidence type="ECO:0000313" key="3">
    <source>
        <dbReference type="Proteomes" id="UP001163046"/>
    </source>
</evidence>
<reference evidence="2" key="1">
    <citation type="submission" date="2023-01" db="EMBL/GenBank/DDBJ databases">
        <title>Genome assembly of the deep-sea coral Lophelia pertusa.</title>
        <authorList>
            <person name="Herrera S."/>
            <person name="Cordes E."/>
        </authorList>
    </citation>
    <scope>NUCLEOTIDE SEQUENCE</scope>
    <source>
        <strain evidence="2">USNM1676648</strain>
        <tissue evidence="2">Polyp</tissue>
    </source>
</reference>
<evidence type="ECO:0000259" key="1">
    <source>
        <dbReference type="PROSITE" id="PS50835"/>
    </source>
</evidence>
<evidence type="ECO:0000313" key="2">
    <source>
        <dbReference type="EMBL" id="KAJ7385562.1"/>
    </source>
</evidence>
<accession>A0A9W9ZPR1</accession>
<keyword evidence="3" id="KW-1185">Reference proteome</keyword>
<gene>
    <name evidence="2" type="ORF">OS493_015141</name>
</gene>
<dbReference type="CDD" id="cd00096">
    <property type="entry name" value="Ig"/>
    <property type="match status" value="1"/>
</dbReference>
<feature type="domain" description="Ig-like" evidence="1">
    <location>
        <begin position="4"/>
        <end position="82"/>
    </location>
</feature>
<proteinExistence type="predicted"/>
<dbReference type="InterPro" id="IPR036179">
    <property type="entry name" value="Ig-like_dom_sf"/>
</dbReference>
<dbReference type="AlphaFoldDB" id="A0A9W9ZPR1"/>
<dbReference type="PROSITE" id="PS50835">
    <property type="entry name" value="IG_LIKE"/>
    <property type="match status" value="1"/>
</dbReference>
<protein>
    <recommendedName>
        <fullName evidence="1">Ig-like domain-containing protein</fullName>
    </recommendedName>
</protein>
<sequence length="87" mass="9911">MVAPALTQVKTTQFVLYNHSSFLWCPAEGAPAPVIFWRKNGIVVQNTTSVRYKLDIVKGNNVTYSCEVKNKDKLTKKEFVLYIESEL</sequence>
<dbReference type="InterPro" id="IPR007110">
    <property type="entry name" value="Ig-like_dom"/>
</dbReference>
<comment type="caution">
    <text evidence="2">The sequence shown here is derived from an EMBL/GenBank/DDBJ whole genome shotgun (WGS) entry which is preliminary data.</text>
</comment>
<dbReference type="Pfam" id="PF13895">
    <property type="entry name" value="Ig_2"/>
    <property type="match status" value="1"/>
</dbReference>
<dbReference type="EMBL" id="MU825880">
    <property type="protein sequence ID" value="KAJ7385562.1"/>
    <property type="molecule type" value="Genomic_DNA"/>
</dbReference>
<dbReference type="OrthoDB" id="428111at2759"/>
<organism evidence="2 3">
    <name type="scientific">Desmophyllum pertusum</name>
    <dbReference type="NCBI Taxonomy" id="174260"/>
    <lineage>
        <taxon>Eukaryota</taxon>
        <taxon>Metazoa</taxon>
        <taxon>Cnidaria</taxon>
        <taxon>Anthozoa</taxon>
        <taxon>Hexacorallia</taxon>
        <taxon>Scleractinia</taxon>
        <taxon>Caryophylliina</taxon>
        <taxon>Caryophylliidae</taxon>
        <taxon>Desmophyllum</taxon>
    </lineage>
</organism>
<dbReference type="Gene3D" id="2.60.40.10">
    <property type="entry name" value="Immunoglobulins"/>
    <property type="match status" value="1"/>
</dbReference>
<dbReference type="SUPFAM" id="SSF48726">
    <property type="entry name" value="Immunoglobulin"/>
    <property type="match status" value="1"/>
</dbReference>
<name>A0A9W9ZPR1_9CNID</name>